<protein>
    <submittedName>
        <fullName evidence="2">Uncharacterized protein</fullName>
    </submittedName>
</protein>
<sequence>MSGFWSFREFGTGTGAAARSASRHRLLDLAVTQVLPVGVEFKRTALSTAQEDAHARYGEQVAPLVETVEGAAGKDHDPAKKMARQVDLLFSQSTSAEADSVSAEEDGPLAHLVSRDEAVDTVQRKWWEALDVDVRPAPLLCLASVAPVDVSTLDAETLVLARELLSHSTNSAGETEVARLRDNATARCEGRMGKGKGQRTCFNRLPDSQTQSTLREYATHTSSRGSCSTVPRGSSHHTERLLRLRGRCSSTAVVQRSEGELPEGEADSCFHQDQGRFAKDTAAGSHPPSKPESQCSNGCKKRLALGTVTPSETKDKVFSLSGALQGVLPTRSRGVTLSSTADMRIKAMRCREERILLRRYFASWLTAASQRHIQQRVASYHRFLMQCVRDTIGNAT</sequence>
<keyword evidence="3" id="KW-1185">Reference proteome</keyword>
<dbReference type="GeneID" id="94288978"/>
<evidence type="ECO:0000313" key="3">
    <source>
        <dbReference type="Proteomes" id="UP000674318"/>
    </source>
</evidence>
<accession>A0A836L4L0</accession>
<dbReference type="KEGG" id="phet:94288978"/>
<gene>
    <name evidence="2" type="ORF">JKF63_02877</name>
</gene>
<dbReference type="AlphaFoldDB" id="A0A836L4L0"/>
<dbReference type="EMBL" id="JAFJZO010000030">
    <property type="protein sequence ID" value="KAG5498591.1"/>
    <property type="molecule type" value="Genomic_DNA"/>
</dbReference>
<evidence type="ECO:0000256" key="1">
    <source>
        <dbReference type="SAM" id="MobiDB-lite"/>
    </source>
</evidence>
<evidence type="ECO:0000313" key="2">
    <source>
        <dbReference type="EMBL" id="KAG5498591.1"/>
    </source>
</evidence>
<dbReference type="RefSeq" id="XP_067755345.1">
    <property type="nucleotide sequence ID" value="XM_067898901.1"/>
</dbReference>
<reference evidence="2 3" key="1">
    <citation type="submission" date="2021-02" db="EMBL/GenBank/DDBJ databases">
        <title>Porcisia hertigi Genome sequencing and assembly.</title>
        <authorList>
            <person name="Almutairi H."/>
            <person name="Gatherer D."/>
        </authorList>
    </citation>
    <scope>NUCLEOTIDE SEQUENCE [LARGE SCALE GENOMIC DNA]</scope>
    <source>
        <strain evidence="2 3">C119</strain>
    </source>
</reference>
<feature type="compositionally biased region" description="Polar residues" evidence="1">
    <location>
        <begin position="219"/>
        <end position="232"/>
    </location>
</feature>
<dbReference type="OrthoDB" id="273616at2759"/>
<feature type="region of interest" description="Disordered" evidence="1">
    <location>
        <begin position="219"/>
        <end position="238"/>
    </location>
</feature>
<comment type="caution">
    <text evidence="2">The sequence shown here is derived from an EMBL/GenBank/DDBJ whole genome shotgun (WGS) entry which is preliminary data.</text>
</comment>
<organism evidence="2 3">
    <name type="scientific">Porcisia hertigi</name>
    <dbReference type="NCBI Taxonomy" id="2761500"/>
    <lineage>
        <taxon>Eukaryota</taxon>
        <taxon>Discoba</taxon>
        <taxon>Euglenozoa</taxon>
        <taxon>Kinetoplastea</taxon>
        <taxon>Metakinetoplastina</taxon>
        <taxon>Trypanosomatida</taxon>
        <taxon>Trypanosomatidae</taxon>
        <taxon>Leishmaniinae</taxon>
        <taxon>Porcisia</taxon>
    </lineage>
</organism>
<name>A0A836L4L0_9TRYP</name>
<proteinExistence type="predicted"/>
<dbReference type="Proteomes" id="UP000674318">
    <property type="component" value="Unassembled WGS sequence"/>
</dbReference>